<evidence type="ECO:0000259" key="2">
    <source>
        <dbReference type="SMART" id="SM00429"/>
    </source>
</evidence>
<dbReference type="SUPFAM" id="SSF81296">
    <property type="entry name" value="E set domains"/>
    <property type="match status" value="14"/>
</dbReference>
<evidence type="ECO:0000313" key="3">
    <source>
        <dbReference type="EMBL" id="OKL40860.1"/>
    </source>
</evidence>
<keyword evidence="1" id="KW-0325">Glycoprotein</keyword>
<reference evidence="3 4" key="1">
    <citation type="submission" date="2016-03" db="EMBL/GenBank/DDBJ databases">
        <title>Genome sequence of Pontibacter sp. nov., of the family cytophagaceae, isolated from marine sediment of the Yellow Sea, China.</title>
        <authorList>
            <person name="Zhang G."/>
            <person name="Zhang R."/>
        </authorList>
    </citation>
    <scope>NUCLEOTIDE SEQUENCE [LARGE SCALE GENOMIC DNA]</scope>
    <source>
        <strain evidence="3 4">S10-8</strain>
    </source>
</reference>
<dbReference type="InterPro" id="IPR002909">
    <property type="entry name" value="IPT_dom"/>
</dbReference>
<name>A0A1Q5PF36_9BACT</name>
<dbReference type="InterPro" id="IPR013783">
    <property type="entry name" value="Ig-like_fold"/>
</dbReference>
<dbReference type="Proteomes" id="UP000186551">
    <property type="component" value="Unassembled WGS sequence"/>
</dbReference>
<feature type="domain" description="IPT/TIG" evidence="2">
    <location>
        <begin position="346"/>
        <end position="426"/>
    </location>
</feature>
<dbReference type="SMART" id="SM00429">
    <property type="entry name" value="IPT"/>
    <property type="match status" value="8"/>
</dbReference>
<dbReference type="RefSeq" id="WP_083610235.1">
    <property type="nucleotide sequence ID" value="NZ_LVWA01000004.1"/>
</dbReference>
<dbReference type="PANTHER" id="PTHR31341">
    <property type="entry name" value="IPT/TIG DOMAIN-CONTAINING PROTEIN-RELATED-RELATED"/>
    <property type="match status" value="1"/>
</dbReference>
<dbReference type="Gene3D" id="2.60.40.10">
    <property type="entry name" value="Immunoglobulins"/>
    <property type="match status" value="15"/>
</dbReference>
<dbReference type="CDD" id="cd00102">
    <property type="entry name" value="IPT"/>
    <property type="match status" value="3"/>
</dbReference>
<dbReference type="STRING" id="1797110.A3841_13515"/>
<keyword evidence="4" id="KW-1185">Reference proteome</keyword>
<feature type="domain" description="IPT/TIG" evidence="2">
    <location>
        <begin position="170"/>
        <end position="281"/>
    </location>
</feature>
<dbReference type="InterPro" id="IPR052014">
    <property type="entry name" value="Dictyostelium_Tiger"/>
</dbReference>
<organism evidence="3 4">
    <name type="scientific">Pontibacter flavimaris</name>
    <dbReference type="NCBI Taxonomy" id="1797110"/>
    <lineage>
        <taxon>Bacteria</taxon>
        <taxon>Pseudomonadati</taxon>
        <taxon>Bacteroidota</taxon>
        <taxon>Cytophagia</taxon>
        <taxon>Cytophagales</taxon>
        <taxon>Hymenobacteraceae</taxon>
        <taxon>Pontibacter</taxon>
    </lineage>
</organism>
<feature type="domain" description="IPT/TIG" evidence="2">
    <location>
        <begin position="1426"/>
        <end position="1519"/>
    </location>
</feature>
<gene>
    <name evidence="3" type="ORF">A3841_13515</name>
</gene>
<feature type="domain" description="IPT/TIG" evidence="2">
    <location>
        <begin position="427"/>
        <end position="522"/>
    </location>
</feature>
<dbReference type="NCBIfam" id="TIGR04183">
    <property type="entry name" value="Por_Secre_tail"/>
    <property type="match status" value="1"/>
</dbReference>
<accession>A0A1Q5PF36</accession>
<feature type="domain" description="IPT/TIG" evidence="2">
    <location>
        <begin position="799"/>
        <end position="885"/>
    </location>
</feature>
<sequence>MAQLYNLPITRLLRSLLLQCVFLLGIVSVGVAQATVTYDGPWRMSPPTNVKTSGLVADGANIAPGSAGGSAQFRTTSAYVDIKLQDNDLTGYKLSYSLVATTPGGGSANMTVSYSTDGGQTFGSGVSTAVPTEASREELYLPATATDVRFQLADISNAYVFLDAVTVSQQPEFESFSPDKGVPGTQVTITGKHLNETSAVYFGDVPAESIAVNEEGTELTTAVPIGASSNYIKVVTPYGEAVSATEFVVPAPVFSADVQFSPGAAGAGETITLFGQYFTGVNQVLFNGAAADPATIVFVSDSEIKVTVPKGASSGPIMAMSPAGNGTSATFTVYGPQIIAQSEGEENAGLEFAPTEGPALTTVVTIYGNYFTAVNEVLFNGVKATSFTVVNDEQITATVPLGAGTGPITVKSPAGEAVSTAVFNVPAPQFVAYDGVDSQFKPTSAGPNMQITLYGVNLASVSSVVFLGADGDETDNVEATFAAPTKDTELVVTVPADAKTGKIQLIAPGGKTATSEQTFTFVPAPVIASVANTTATDGRTYGLVGNQITITGENFGTAQTVTLGNTTLSPTAETNTAGFVVNAEGTAITFNIPDGAASGSVTVTTQGGEVTWEGPFDVIYAPVIASISPTKGPIGQVITITGNYLKYVSEVVFLGSSEKEGDNQTVALTAPHESDTEIKVIVPTGAETGLLSVTNPANTTTSADEFEVVRTPVILSFTPAQGIASTVVTIEGYNFINEGVLTSVTFAGANGGVVTAAYEVTSDTTLTATVPAGAITGRITVSNTNGSGESPSNFTITQIPTITGISPLKGVAGSKVVIEGTEFVGDIVVTFLGTEAEGDEATVQITGNSSTQITTTVPTDAVTGKLMVTNAAGDSEPSADTYTVVTSPEIISFNPFEGKADDKVIIKGWLLNQVDSVGFNGVLAVPTYNAADSTITVAVPTNATTGTLTLIVNEEVVFTSEDVFTVIPAPTIVSFTPTQGVAGTPVTIRGTNFEGLSEVVFNKAKVEDLTGVTISTVEDGGVSYQEFTVAVPDSATTGPITVTADGGTANSGENVFTVPVPANIAFTPTTSYANQQVVITGDYFKNVTKVTFNGEEAEVVSKDEVAGTITVKAPFDAGTGPVVVTTLAGEGTSADNYSVIEPIITNLSAEDGTAKGYADKTLLTITGQNFSAYYNEATGAVEHKAPEVVFNGARVTATTYTNEKIEVVVPTNARTGNVIVISGSGESEPKPFQVLAPIITAVNPSAVYAGQSVTVTGANFIDVLSVSYGGIQITKSEYFVRSETELVFRAPVMNANSTNTLSITSKSGTGTSTLLTVHKPIITSVSRTRVYAGVSTLKISGTRFDEYYNAFTTDVQRSAPTVSFVGAAGARVNATIQSTASAYSTTEEGIDEVVVTVPSTATTGRIRVASESGTGEWSQNIIVIGAPTITSFSANSGLVGSTFTITGTNLDEATKVAFLGTDAAGDEVSLTTGYTINAGGTQITLTVPAGAITGKIAVTTPYGGVEGPTAISSGIFRVVYAPTIAEFIPTSGASGETIRITGINLWDLFGTGSSPDGAIEVYFNRHEGANIPSVGVIDLRAVVTAYDEVGGTWVDVTVPNNAITGNITVVNRAGNATSGSTFEVTSPVLIRFEHIDGSLITDQSPARIKERVLLRGYNLEGIGTVKIGGVFATNFYEPIEPIDDTKLEVVVPRLARTNTVSITAAGGDDTSTEKLYIAVPTINVDPTLLSFKVEAGKSSRQSYAVSATNLAVGENLTFTLATTDNFLMSRDTTNWSRTLPALGADEFGNIAETTIYVKNEPGVDSDPEQSGTITHSSFDATSRVVNLDSDVLPLPVELMAFNAALQNNNVLLTWATASEQNNSHFEVELSRDPKKGFEKVGRVDSKGANSSVRLDYQYAHKLGNETGTIYFRLKQVDLDGTTDYSKVVAVNVKARELVQQLLVAPNPINYNSKLYFTAEVSGKATLVLHNMTGKKVYSKVVEVQEGSNEVQLPVYGKLSKGMYVLRVELNGQVSQIKVMKE</sequence>
<feature type="domain" description="IPT/TIG" evidence="2">
    <location>
        <begin position="711"/>
        <end position="797"/>
    </location>
</feature>
<proteinExistence type="predicted"/>
<evidence type="ECO:0000256" key="1">
    <source>
        <dbReference type="ARBA" id="ARBA00023180"/>
    </source>
</evidence>
<dbReference type="InterPro" id="IPR014756">
    <property type="entry name" value="Ig_E-set"/>
</dbReference>
<dbReference type="OrthoDB" id="1110382at2"/>
<dbReference type="CDD" id="cd00603">
    <property type="entry name" value="IPT_PCSR"/>
    <property type="match status" value="1"/>
</dbReference>
<dbReference type="EMBL" id="LVWA01000004">
    <property type="protein sequence ID" value="OKL40860.1"/>
    <property type="molecule type" value="Genomic_DNA"/>
</dbReference>
<dbReference type="InterPro" id="IPR026444">
    <property type="entry name" value="Secre_tail"/>
</dbReference>
<protein>
    <recommendedName>
        <fullName evidence="2">IPT/TIG domain-containing protein</fullName>
    </recommendedName>
</protein>
<feature type="domain" description="IPT/TIG" evidence="2">
    <location>
        <begin position="1236"/>
        <end position="1317"/>
    </location>
</feature>
<comment type="caution">
    <text evidence="3">The sequence shown here is derived from an EMBL/GenBank/DDBJ whole genome shotgun (WGS) entry which is preliminary data.</text>
</comment>
<evidence type="ECO:0000313" key="4">
    <source>
        <dbReference type="Proteomes" id="UP000186551"/>
    </source>
</evidence>
<feature type="domain" description="IPT/TIG" evidence="2">
    <location>
        <begin position="621"/>
        <end position="709"/>
    </location>
</feature>
<dbReference type="Pfam" id="PF01833">
    <property type="entry name" value="TIG"/>
    <property type="match status" value="10"/>
</dbReference>